<organism evidence="1 2">
    <name type="scientific">Colobus angolensis palliatus</name>
    <name type="common">Peters' Angolan colobus</name>
    <dbReference type="NCBI Taxonomy" id="336983"/>
    <lineage>
        <taxon>Eukaryota</taxon>
        <taxon>Metazoa</taxon>
        <taxon>Chordata</taxon>
        <taxon>Craniata</taxon>
        <taxon>Vertebrata</taxon>
        <taxon>Euteleostomi</taxon>
        <taxon>Mammalia</taxon>
        <taxon>Eutheria</taxon>
        <taxon>Euarchontoglires</taxon>
        <taxon>Primates</taxon>
        <taxon>Haplorrhini</taxon>
        <taxon>Catarrhini</taxon>
        <taxon>Cercopithecidae</taxon>
        <taxon>Colobinae</taxon>
        <taxon>Colobus</taxon>
    </lineage>
</organism>
<sequence>MDQKAEVFILLYSSLSSCSSYRLAYILDREMLITCAIYISFSRWVARVFEINPFEPWITRDKVERMHITDMKLPHLPGLEDVGIQATPLELKAIEVLRRHRTYRWLSAEIEDVKPAKTVDF</sequence>
<evidence type="ECO:0000313" key="2">
    <source>
        <dbReference type="Proteomes" id="UP000233080"/>
    </source>
</evidence>
<keyword evidence="2" id="KW-1185">Reference proteome</keyword>
<dbReference type="Ensembl" id="ENSCANT00000029348.1">
    <property type="protein sequence ID" value="ENSCANP00000007906.1"/>
    <property type="gene ID" value="ENSCANG00000025955.1"/>
</dbReference>
<reference evidence="1" key="1">
    <citation type="submission" date="2025-08" db="UniProtKB">
        <authorList>
            <consortium name="Ensembl"/>
        </authorList>
    </citation>
    <scope>IDENTIFICATION</scope>
</reference>
<evidence type="ECO:0000313" key="1">
    <source>
        <dbReference type="Ensembl" id="ENSCANP00000007906.1"/>
    </source>
</evidence>
<protein>
    <submittedName>
        <fullName evidence="1">Uncharacterized protein</fullName>
    </submittedName>
</protein>
<accession>A0A2K5HUB4</accession>
<dbReference type="Proteomes" id="UP000233080">
    <property type="component" value="Unassembled WGS sequence"/>
</dbReference>
<proteinExistence type="predicted"/>
<dbReference type="AlphaFoldDB" id="A0A2K5HUB4"/>
<reference evidence="1" key="2">
    <citation type="submission" date="2025-09" db="UniProtKB">
        <authorList>
            <consortium name="Ensembl"/>
        </authorList>
    </citation>
    <scope>IDENTIFICATION</scope>
</reference>
<dbReference type="PROSITE" id="PS51257">
    <property type="entry name" value="PROKAR_LIPOPROTEIN"/>
    <property type="match status" value="1"/>
</dbReference>
<name>A0A2K5HUB4_COLAP</name>